<dbReference type="Pfam" id="PF00107">
    <property type="entry name" value="ADH_zinc_N"/>
    <property type="match status" value="1"/>
</dbReference>
<dbReference type="InterPro" id="IPR014189">
    <property type="entry name" value="Quinone_OxRdtase_PIG3"/>
</dbReference>
<dbReference type="PANTHER" id="PTHR48106:SF8">
    <property type="entry name" value="OS02G0805600 PROTEIN"/>
    <property type="match status" value="1"/>
</dbReference>
<dbReference type="Gene3D" id="3.90.180.10">
    <property type="entry name" value="Medium-chain alcohol dehydrogenases, catalytic domain"/>
    <property type="match status" value="1"/>
</dbReference>
<evidence type="ECO:0000313" key="5">
    <source>
        <dbReference type="Proteomes" id="UP000183983"/>
    </source>
</evidence>
<dbReference type="Proteomes" id="UP000183983">
    <property type="component" value="Unassembled WGS sequence"/>
</dbReference>
<dbReference type="CDD" id="cd05276">
    <property type="entry name" value="p53_inducible_oxidoreductase"/>
    <property type="match status" value="1"/>
</dbReference>
<gene>
    <name evidence="4" type="ORF">SAMN05216593_11723</name>
</gene>
<dbReference type="Gene3D" id="3.40.50.720">
    <property type="entry name" value="NAD(P)-binding Rossmann-like Domain"/>
    <property type="match status" value="1"/>
</dbReference>
<evidence type="ECO:0000256" key="1">
    <source>
        <dbReference type="ARBA" id="ARBA00022857"/>
    </source>
</evidence>
<feature type="domain" description="Enoyl reductase (ER)" evidence="3">
    <location>
        <begin position="25"/>
        <end position="332"/>
    </location>
</feature>
<keyword evidence="1" id="KW-0521">NADP</keyword>
<reference evidence="4 5" key="1">
    <citation type="submission" date="2016-11" db="EMBL/GenBank/DDBJ databases">
        <authorList>
            <person name="Jaros S."/>
            <person name="Januszkiewicz K."/>
            <person name="Wedrychowicz H."/>
        </authorList>
    </citation>
    <scope>NUCLEOTIDE SEQUENCE [LARGE SCALE GENOMIC DNA]</scope>
    <source>
        <strain evidence="4 5">LMG 26898</strain>
    </source>
</reference>
<dbReference type="PANTHER" id="PTHR48106">
    <property type="entry name" value="QUINONE OXIDOREDUCTASE PIG3-RELATED"/>
    <property type="match status" value="1"/>
</dbReference>
<dbReference type="SUPFAM" id="SSF51735">
    <property type="entry name" value="NAD(P)-binding Rossmann-fold domains"/>
    <property type="match status" value="1"/>
</dbReference>
<dbReference type="InterPro" id="IPR011032">
    <property type="entry name" value="GroES-like_sf"/>
</dbReference>
<accession>A0A1M7Q392</accession>
<name>A0A1M7Q392_9PSED</name>
<dbReference type="InterPro" id="IPR013149">
    <property type="entry name" value="ADH-like_C"/>
</dbReference>
<dbReference type="SUPFAM" id="SSF50129">
    <property type="entry name" value="GroES-like"/>
    <property type="match status" value="1"/>
</dbReference>
<dbReference type="GO" id="GO:0070402">
    <property type="term" value="F:NADPH binding"/>
    <property type="evidence" value="ECO:0007669"/>
    <property type="project" value="TreeGrafter"/>
</dbReference>
<keyword evidence="2" id="KW-0560">Oxidoreductase</keyword>
<evidence type="ECO:0000313" key="4">
    <source>
        <dbReference type="EMBL" id="SHN24659.1"/>
    </source>
</evidence>
<dbReference type="InterPro" id="IPR020843">
    <property type="entry name" value="ER"/>
</dbReference>
<evidence type="ECO:0000256" key="2">
    <source>
        <dbReference type="ARBA" id="ARBA00023002"/>
    </source>
</evidence>
<protein>
    <submittedName>
        <fullName evidence="4">Putative NAD(P)H quinone oxidoreductase, PIG3 family</fullName>
    </submittedName>
</protein>
<sequence length="339" mass="35704">MQKPGQTATGSVWTHYGGTVKALQGVEGHVEWVEEPSPALDVGQVRIKVAAAGLNRADLLQRAGKYPPPPGVTSVLGLECSGVIAEVGPGTSWLVGDRVCALLAGGAMAEEVVVDARHVLPVPEGLSLHEAAAIPEVYATAWLNLFQLAGVKPGEKVLLHAGASGVGSAGIQLCKAFGSPVWVSVGSTERLAYCVELGAQGGVVRSESLEGLSDFAPFDVILDPVGGNYAELNVKLLGLDSRWVLIGTMGGREAQVDLAHVLGKRIQLMGSTLRSRDETFKADLLRDLGQFVWPLFTEGRLKPQLAKTFAINDAEAAFEELATNQVSGKIVLVIDESLK</sequence>
<dbReference type="InterPro" id="IPR036291">
    <property type="entry name" value="NAD(P)-bd_dom_sf"/>
</dbReference>
<evidence type="ECO:0000259" key="3">
    <source>
        <dbReference type="SMART" id="SM00829"/>
    </source>
</evidence>
<proteinExistence type="predicted"/>
<dbReference type="GO" id="GO:0016651">
    <property type="term" value="F:oxidoreductase activity, acting on NAD(P)H"/>
    <property type="evidence" value="ECO:0007669"/>
    <property type="project" value="TreeGrafter"/>
</dbReference>
<dbReference type="InterPro" id="IPR013154">
    <property type="entry name" value="ADH-like_N"/>
</dbReference>
<dbReference type="SMART" id="SM00829">
    <property type="entry name" value="PKS_ER"/>
    <property type="match status" value="1"/>
</dbReference>
<dbReference type="NCBIfam" id="TIGR02824">
    <property type="entry name" value="quinone_pig3"/>
    <property type="match status" value="1"/>
</dbReference>
<dbReference type="EMBL" id="FRDA01000017">
    <property type="protein sequence ID" value="SHN24659.1"/>
    <property type="molecule type" value="Genomic_DNA"/>
</dbReference>
<dbReference type="STRING" id="1190415.SAMN05216593_11723"/>
<organism evidence="4 5">
    <name type="scientific">Pseudomonas asturiensis</name>
    <dbReference type="NCBI Taxonomy" id="1190415"/>
    <lineage>
        <taxon>Bacteria</taxon>
        <taxon>Pseudomonadati</taxon>
        <taxon>Pseudomonadota</taxon>
        <taxon>Gammaproteobacteria</taxon>
        <taxon>Pseudomonadales</taxon>
        <taxon>Pseudomonadaceae</taxon>
        <taxon>Pseudomonas</taxon>
    </lineage>
</organism>
<dbReference type="AlphaFoldDB" id="A0A1M7Q392"/>
<dbReference type="Pfam" id="PF08240">
    <property type="entry name" value="ADH_N"/>
    <property type="match status" value="1"/>
</dbReference>